<dbReference type="AlphaFoldDB" id="A0A8C6D481"/>
<reference evidence="4" key="2">
    <citation type="submission" date="2025-09" db="UniProtKB">
        <authorList>
            <consortium name="Ensembl"/>
        </authorList>
    </citation>
    <scope>IDENTIFICATION</scope>
</reference>
<dbReference type="GO" id="GO:0017015">
    <property type="term" value="P:regulation of transforming growth factor beta receptor signaling pathway"/>
    <property type="evidence" value="ECO:0007669"/>
    <property type="project" value="TreeGrafter"/>
</dbReference>
<dbReference type="Ensembl" id="ENSMMST00000011368.1">
    <property type="protein sequence ID" value="ENSMMSP00000010279.1"/>
    <property type="gene ID" value="ENSMMSG00000007931.1"/>
</dbReference>
<dbReference type="Pfam" id="PF11092">
    <property type="entry name" value="Alveol-reg_P311"/>
    <property type="match status" value="1"/>
</dbReference>
<evidence type="ECO:0000313" key="5">
    <source>
        <dbReference type="Proteomes" id="UP000694544"/>
    </source>
</evidence>
<proteinExistence type="predicted"/>
<sequence length="78" mass="9048">IIHYPRKPDSVSFCVFFCLCALQGRLPIPKKVNLKKDGKTKTTSVTPLGSDQFHSLKISHLHFLKPPPFVLHMVQWYW</sequence>
<accession>A0A8C6D481</accession>
<evidence type="ECO:0000256" key="2">
    <source>
        <dbReference type="ARBA" id="ARBA00031310"/>
    </source>
</evidence>
<dbReference type="GeneTree" id="ENSGT00970000194549"/>
<dbReference type="GO" id="GO:0031103">
    <property type="term" value="P:axon regeneration"/>
    <property type="evidence" value="ECO:0007669"/>
    <property type="project" value="TreeGrafter"/>
</dbReference>
<dbReference type="PANTHER" id="PTHR17102">
    <property type="entry name" value="NEURONAL REGENERATION-RELATED PROTEIN"/>
    <property type="match status" value="1"/>
</dbReference>
<dbReference type="PANTHER" id="PTHR17102:SF4">
    <property type="entry name" value="NEURONAL REGENERATION-RELATED PROTEIN"/>
    <property type="match status" value="1"/>
</dbReference>
<dbReference type="InterPro" id="IPR024417">
    <property type="entry name" value="Neuronal_3.1"/>
</dbReference>
<name>A0A8C6D481_MOSMO</name>
<evidence type="ECO:0000256" key="1">
    <source>
        <dbReference type="ARBA" id="ARBA00022173"/>
    </source>
</evidence>
<organism evidence="4 5">
    <name type="scientific">Moschus moschiferus</name>
    <name type="common">Siberian musk deer</name>
    <name type="synonym">Moschus sibiricus</name>
    <dbReference type="NCBI Taxonomy" id="68415"/>
    <lineage>
        <taxon>Eukaryota</taxon>
        <taxon>Metazoa</taxon>
        <taxon>Chordata</taxon>
        <taxon>Craniata</taxon>
        <taxon>Vertebrata</taxon>
        <taxon>Euteleostomi</taxon>
        <taxon>Mammalia</taxon>
        <taxon>Eutheria</taxon>
        <taxon>Laurasiatheria</taxon>
        <taxon>Artiodactyla</taxon>
        <taxon>Ruminantia</taxon>
        <taxon>Pecora</taxon>
        <taxon>Moschidae</taxon>
        <taxon>Moschus</taxon>
    </lineage>
</organism>
<dbReference type="GO" id="GO:0045664">
    <property type="term" value="P:regulation of neuron differentiation"/>
    <property type="evidence" value="ECO:0007669"/>
    <property type="project" value="TreeGrafter"/>
</dbReference>
<evidence type="ECO:0000313" key="4">
    <source>
        <dbReference type="Ensembl" id="ENSMMSP00000010279.1"/>
    </source>
</evidence>
<dbReference type="Proteomes" id="UP000694544">
    <property type="component" value="Unplaced"/>
</dbReference>
<protein>
    <recommendedName>
        <fullName evidence="1">Neuronal regeneration-related protein</fullName>
    </recommendedName>
    <alternativeName>
        <fullName evidence="2">Neuronal protein 3.1</fullName>
    </alternativeName>
    <alternativeName>
        <fullName evidence="3">Protein p311</fullName>
    </alternativeName>
</protein>
<keyword evidence="5" id="KW-1185">Reference proteome</keyword>
<reference evidence="4" key="1">
    <citation type="submission" date="2025-08" db="UniProtKB">
        <authorList>
            <consortium name="Ensembl"/>
        </authorList>
    </citation>
    <scope>IDENTIFICATION</scope>
</reference>
<evidence type="ECO:0000256" key="3">
    <source>
        <dbReference type="ARBA" id="ARBA00033348"/>
    </source>
</evidence>